<feature type="compositionally biased region" description="Basic residues" evidence="1">
    <location>
        <begin position="1"/>
        <end position="10"/>
    </location>
</feature>
<comment type="caution">
    <text evidence="2">The sequence shown here is derived from an EMBL/GenBank/DDBJ whole genome shotgun (WGS) entry which is preliminary data.</text>
</comment>
<proteinExistence type="predicted"/>
<evidence type="ECO:0000313" key="2">
    <source>
        <dbReference type="EMBL" id="KAK3366465.1"/>
    </source>
</evidence>
<evidence type="ECO:0000313" key="3">
    <source>
        <dbReference type="Proteomes" id="UP001285441"/>
    </source>
</evidence>
<sequence length="186" mass="21186">MAVLRSRKRVDKSERSMRCSKASRKLRVHDAAMPMIRLPERPTPIFKETFKQSPRKRSADKGNKHRKLMSGFFLLLCGLHLFPIAAWPSPKNAAVLRSSTVAAVRVLDISSGDLGLQFSARHDTTPTVMRLASSVSVNGIRDPLRPSLRLFVHYVKRPPPDERRTRQLNMPIDRRHSLRVVSRSCL</sequence>
<organism evidence="2 3">
    <name type="scientific">Podospora didyma</name>
    <dbReference type="NCBI Taxonomy" id="330526"/>
    <lineage>
        <taxon>Eukaryota</taxon>
        <taxon>Fungi</taxon>
        <taxon>Dikarya</taxon>
        <taxon>Ascomycota</taxon>
        <taxon>Pezizomycotina</taxon>
        <taxon>Sordariomycetes</taxon>
        <taxon>Sordariomycetidae</taxon>
        <taxon>Sordariales</taxon>
        <taxon>Podosporaceae</taxon>
        <taxon>Podospora</taxon>
    </lineage>
</organism>
<gene>
    <name evidence="2" type="ORF">B0H63DRAFT_490403</name>
</gene>
<reference evidence="2" key="1">
    <citation type="journal article" date="2023" name="Mol. Phylogenet. Evol.">
        <title>Genome-scale phylogeny and comparative genomics of the fungal order Sordariales.</title>
        <authorList>
            <person name="Hensen N."/>
            <person name="Bonometti L."/>
            <person name="Westerberg I."/>
            <person name="Brannstrom I.O."/>
            <person name="Guillou S."/>
            <person name="Cros-Aarteil S."/>
            <person name="Calhoun S."/>
            <person name="Haridas S."/>
            <person name="Kuo A."/>
            <person name="Mondo S."/>
            <person name="Pangilinan J."/>
            <person name="Riley R."/>
            <person name="LaButti K."/>
            <person name="Andreopoulos B."/>
            <person name="Lipzen A."/>
            <person name="Chen C."/>
            <person name="Yan M."/>
            <person name="Daum C."/>
            <person name="Ng V."/>
            <person name="Clum A."/>
            <person name="Steindorff A."/>
            <person name="Ohm R.A."/>
            <person name="Martin F."/>
            <person name="Silar P."/>
            <person name="Natvig D.O."/>
            <person name="Lalanne C."/>
            <person name="Gautier V."/>
            <person name="Ament-Velasquez S.L."/>
            <person name="Kruys A."/>
            <person name="Hutchinson M.I."/>
            <person name="Powell A.J."/>
            <person name="Barry K."/>
            <person name="Miller A.N."/>
            <person name="Grigoriev I.V."/>
            <person name="Debuchy R."/>
            <person name="Gladieux P."/>
            <person name="Hiltunen Thoren M."/>
            <person name="Johannesson H."/>
        </authorList>
    </citation>
    <scope>NUCLEOTIDE SEQUENCE</scope>
    <source>
        <strain evidence="2">CBS 232.78</strain>
    </source>
</reference>
<name>A0AAE0N173_9PEZI</name>
<dbReference type="EMBL" id="JAULSW010000012">
    <property type="protein sequence ID" value="KAK3366465.1"/>
    <property type="molecule type" value="Genomic_DNA"/>
</dbReference>
<reference evidence="2" key="2">
    <citation type="submission" date="2023-06" db="EMBL/GenBank/DDBJ databases">
        <authorList>
            <consortium name="Lawrence Berkeley National Laboratory"/>
            <person name="Haridas S."/>
            <person name="Hensen N."/>
            <person name="Bonometti L."/>
            <person name="Westerberg I."/>
            <person name="Brannstrom I.O."/>
            <person name="Guillou S."/>
            <person name="Cros-Aarteil S."/>
            <person name="Calhoun S."/>
            <person name="Kuo A."/>
            <person name="Mondo S."/>
            <person name="Pangilinan J."/>
            <person name="Riley R."/>
            <person name="LaButti K."/>
            <person name="Andreopoulos B."/>
            <person name="Lipzen A."/>
            <person name="Chen C."/>
            <person name="Yanf M."/>
            <person name="Daum C."/>
            <person name="Ng V."/>
            <person name="Clum A."/>
            <person name="Steindorff A."/>
            <person name="Ohm R."/>
            <person name="Martin F."/>
            <person name="Silar P."/>
            <person name="Natvig D."/>
            <person name="Lalanne C."/>
            <person name="Gautier V."/>
            <person name="Ament-velasquez S.L."/>
            <person name="Kruys A."/>
            <person name="Hutchinson M.I."/>
            <person name="Powell A.J."/>
            <person name="Barry K."/>
            <person name="Miller A.N."/>
            <person name="Grigoriev I.V."/>
            <person name="Debuchy R."/>
            <person name="Gladieux P."/>
            <person name="Thoren M.H."/>
            <person name="Johannesson H."/>
        </authorList>
    </citation>
    <scope>NUCLEOTIDE SEQUENCE</scope>
    <source>
        <strain evidence="2">CBS 232.78</strain>
    </source>
</reference>
<accession>A0AAE0N173</accession>
<dbReference type="AlphaFoldDB" id="A0AAE0N173"/>
<feature type="region of interest" description="Disordered" evidence="1">
    <location>
        <begin position="1"/>
        <end position="22"/>
    </location>
</feature>
<evidence type="ECO:0000256" key="1">
    <source>
        <dbReference type="SAM" id="MobiDB-lite"/>
    </source>
</evidence>
<dbReference type="Proteomes" id="UP001285441">
    <property type="component" value="Unassembled WGS sequence"/>
</dbReference>
<keyword evidence="3" id="KW-1185">Reference proteome</keyword>
<protein>
    <submittedName>
        <fullName evidence="2">Uncharacterized protein</fullName>
    </submittedName>
</protein>